<evidence type="ECO:0000313" key="2">
    <source>
        <dbReference type="EMBL" id="KAK2094076.1"/>
    </source>
</evidence>
<evidence type="ECO:0000256" key="1">
    <source>
        <dbReference type="SAM" id="MobiDB-lite"/>
    </source>
</evidence>
<feature type="region of interest" description="Disordered" evidence="1">
    <location>
        <begin position="60"/>
        <end position="141"/>
    </location>
</feature>
<comment type="caution">
    <text evidence="2">The sequence shown here is derived from an EMBL/GenBank/DDBJ whole genome shotgun (WGS) entry which is preliminary data.</text>
</comment>
<protein>
    <submittedName>
        <fullName evidence="2">Uncharacterized protein</fullName>
    </submittedName>
</protein>
<feature type="compositionally biased region" description="Pro residues" evidence="1">
    <location>
        <begin position="206"/>
        <end position="225"/>
    </location>
</feature>
<proteinExistence type="predicted"/>
<dbReference type="Proteomes" id="UP001266305">
    <property type="component" value="Unassembled WGS sequence"/>
</dbReference>
<feature type="compositionally biased region" description="Basic and acidic residues" evidence="1">
    <location>
        <begin position="35"/>
        <end position="48"/>
    </location>
</feature>
<feature type="region of interest" description="Disordered" evidence="1">
    <location>
        <begin position="1"/>
        <end position="48"/>
    </location>
</feature>
<organism evidence="2 3">
    <name type="scientific">Saguinus oedipus</name>
    <name type="common">Cotton-top tamarin</name>
    <name type="synonym">Oedipomidas oedipus</name>
    <dbReference type="NCBI Taxonomy" id="9490"/>
    <lineage>
        <taxon>Eukaryota</taxon>
        <taxon>Metazoa</taxon>
        <taxon>Chordata</taxon>
        <taxon>Craniata</taxon>
        <taxon>Vertebrata</taxon>
        <taxon>Euteleostomi</taxon>
        <taxon>Mammalia</taxon>
        <taxon>Eutheria</taxon>
        <taxon>Euarchontoglires</taxon>
        <taxon>Primates</taxon>
        <taxon>Haplorrhini</taxon>
        <taxon>Platyrrhini</taxon>
        <taxon>Cebidae</taxon>
        <taxon>Callitrichinae</taxon>
        <taxon>Saguinus</taxon>
    </lineage>
</organism>
<evidence type="ECO:0000313" key="3">
    <source>
        <dbReference type="Proteomes" id="UP001266305"/>
    </source>
</evidence>
<feature type="compositionally biased region" description="Polar residues" evidence="1">
    <location>
        <begin position="104"/>
        <end position="116"/>
    </location>
</feature>
<feature type="compositionally biased region" description="Gly residues" evidence="1">
    <location>
        <begin position="17"/>
        <end position="27"/>
    </location>
</feature>
<keyword evidence="3" id="KW-1185">Reference proteome</keyword>
<feature type="compositionally biased region" description="Polar residues" evidence="1">
    <location>
        <begin position="1"/>
        <end position="10"/>
    </location>
</feature>
<reference evidence="2 3" key="1">
    <citation type="submission" date="2023-05" db="EMBL/GenBank/DDBJ databases">
        <title>B98-5 Cell Line De Novo Hybrid Assembly: An Optical Mapping Approach.</title>
        <authorList>
            <person name="Kananen K."/>
            <person name="Auerbach J.A."/>
            <person name="Kautto E."/>
            <person name="Blachly J.S."/>
        </authorList>
    </citation>
    <scope>NUCLEOTIDE SEQUENCE [LARGE SCALE GENOMIC DNA]</scope>
    <source>
        <strain evidence="2">B95-8</strain>
        <tissue evidence="2">Cell line</tissue>
    </source>
</reference>
<sequence length="255" mass="27202">MSQISNSQPCPGSPFPRGGGGGGGGIAQGLQELGSEAREGWTRGREFPTRFAALPRALAPAPAPHLRTSASFPAGAASANSVYPRPLPVPSPAPEPRAPRTPRTQGGRQESAQHSPAQPHLLRSPRPPPPSPAAPSPQRRAVIITSSLFLLPSLAKEPENSNSRCRGRLSYKTLRWVAPRLATTRKKPPCSSLALGEPGGGHPLPRAHPPPRPTRQPRPRPPPRAPARAARALRHSPFIPGPRRLVHLRWGRGCH</sequence>
<dbReference type="PRINTS" id="PR01217">
    <property type="entry name" value="PRICHEXTENSN"/>
</dbReference>
<feature type="compositionally biased region" description="Pro residues" evidence="1">
    <location>
        <begin position="125"/>
        <end position="135"/>
    </location>
</feature>
<feature type="compositionally biased region" description="Pro residues" evidence="1">
    <location>
        <begin position="85"/>
        <end position="96"/>
    </location>
</feature>
<name>A0ABQ9UAK8_SAGOE</name>
<accession>A0ABQ9UAK8</accession>
<dbReference type="EMBL" id="JASSZA010000014">
    <property type="protein sequence ID" value="KAK2094076.1"/>
    <property type="molecule type" value="Genomic_DNA"/>
</dbReference>
<feature type="region of interest" description="Disordered" evidence="1">
    <location>
        <begin position="180"/>
        <end position="238"/>
    </location>
</feature>
<gene>
    <name evidence="2" type="ORF">P7K49_027814</name>
</gene>